<dbReference type="Proteomes" id="UP000789525">
    <property type="component" value="Unassembled WGS sequence"/>
</dbReference>
<dbReference type="EMBL" id="CAJVPT010030694">
    <property type="protein sequence ID" value="CAG8695180.1"/>
    <property type="molecule type" value="Genomic_DNA"/>
</dbReference>
<feature type="non-terminal residue" evidence="1">
    <location>
        <position position="584"/>
    </location>
</feature>
<feature type="non-terminal residue" evidence="1">
    <location>
        <position position="1"/>
    </location>
</feature>
<gene>
    <name evidence="1" type="ORF">ACOLOM_LOCUS9998</name>
</gene>
<protein>
    <submittedName>
        <fullName evidence="1">11396_t:CDS:1</fullName>
    </submittedName>
</protein>
<proteinExistence type="predicted"/>
<keyword evidence="2" id="KW-1185">Reference proteome</keyword>
<sequence>RTGRGKTVKIEFWTGMPTMFSVPKYSEVLNALRIQREIDANFGHNLVSIDAANRKATFKKSDGTEVTTDYMLLHVTPPQGPADYIKKSPLADAAGWVDVDSGTLQHKKYSNVFSLGDASSLPTSKTAAAITAQAPVLVRNLVDTMTGKTSLVAKYDGYTSCPASNYQTSNFSTNRSMIPKPTSDIPIDVLGEIFVAHAENEQANRREQAAQCDSCKPLKAGRVLSQVCRQWRLATLCTPSMWRFVHIDLKSFSQSGSSRGTMLMPQVVQRAIEKSGVCPLELSFSNLGSDNALDIIVNLLSKGSHTAGRVERLEIGLAGAAFLPLLSVLQHFDTSNLKELVLYHTGYFTLHETIPPEVLVTLQHTPNLWNLSLGRIQWDAPTEFVFPHITTLSVDLGHKNEALLLRTLTSFPNLSALILQCTDHIKLSDSWEPIPKATLPSLKSITFDPRICHYSLHRLDAPALSTITAKGFSRLSPRFLAYLPRPTAFSILRLERFNPEEDARLKNTDCSPWTYKSLEQLKVEWTSNFMEGIPGFVACLRNHPEISTLELVDCTIDDKYLSCLAEDKKMLPNLTKLLLSNCPH</sequence>
<accession>A0ACA9P6T6</accession>
<evidence type="ECO:0000313" key="2">
    <source>
        <dbReference type="Proteomes" id="UP000789525"/>
    </source>
</evidence>
<organism evidence="1 2">
    <name type="scientific">Acaulospora colombiana</name>
    <dbReference type="NCBI Taxonomy" id="27376"/>
    <lineage>
        <taxon>Eukaryota</taxon>
        <taxon>Fungi</taxon>
        <taxon>Fungi incertae sedis</taxon>
        <taxon>Mucoromycota</taxon>
        <taxon>Glomeromycotina</taxon>
        <taxon>Glomeromycetes</taxon>
        <taxon>Diversisporales</taxon>
        <taxon>Acaulosporaceae</taxon>
        <taxon>Acaulospora</taxon>
    </lineage>
</organism>
<comment type="caution">
    <text evidence="1">The sequence shown here is derived from an EMBL/GenBank/DDBJ whole genome shotgun (WGS) entry which is preliminary data.</text>
</comment>
<name>A0ACA9P6T6_9GLOM</name>
<reference evidence="1" key="1">
    <citation type="submission" date="2021-06" db="EMBL/GenBank/DDBJ databases">
        <authorList>
            <person name="Kallberg Y."/>
            <person name="Tangrot J."/>
            <person name="Rosling A."/>
        </authorList>
    </citation>
    <scope>NUCLEOTIDE SEQUENCE</scope>
    <source>
        <strain evidence="1">CL356</strain>
    </source>
</reference>
<evidence type="ECO:0000313" key="1">
    <source>
        <dbReference type="EMBL" id="CAG8695180.1"/>
    </source>
</evidence>